<dbReference type="GO" id="GO:0042597">
    <property type="term" value="C:periplasmic space"/>
    <property type="evidence" value="ECO:0007669"/>
    <property type="project" value="UniProtKB-ARBA"/>
</dbReference>
<dbReference type="AlphaFoldDB" id="A0A4R1RZX2"/>
<keyword evidence="4" id="KW-0732">Signal</keyword>
<comment type="caution">
    <text evidence="6">The sequence shown here is derived from an EMBL/GenBank/DDBJ whole genome shotgun (WGS) entry which is preliminary data.</text>
</comment>
<evidence type="ECO:0000256" key="4">
    <source>
        <dbReference type="ARBA" id="ARBA00022729"/>
    </source>
</evidence>
<organism evidence="6 7">
    <name type="scientific">Hydrogenispora ethanolica</name>
    <dbReference type="NCBI Taxonomy" id="1082276"/>
    <lineage>
        <taxon>Bacteria</taxon>
        <taxon>Bacillati</taxon>
        <taxon>Bacillota</taxon>
        <taxon>Hydrogenispora</taxon>
    </lineage>
</organism>
<sequence length="502" mass="55890">MKQKRICFVLALAFIVVMLAGYGVNSLAASKKNTLVVAQTIDASTLDPQKQGKMPDMNILINIFDTLVTRDAKGRLAPALATEWKAINNVTWQFKLRKGVKFHDGEEFDAAAVKFSIDRLLDPKTVSPIAELRNVKETVVVDKYTVNIVTNEPDPILPNKTVLFGGVIMPPKYVKEKGDDFVAKNPVGTGPYKFVSWQKDHQVVMEANKDYWRGAPKFDRLIFKTIPSMADTVAALKAGEVDFVIGLTADAANSLANDNNIKILSAPWIRTYYVSLNATVKPLNDPRVRQALNYAVNTQGIIKNILGGKAKRVATLVPSQNFGYDASVKPYPYSPAKAKKLLAQAGYPNGFTVTFDADNLFLTEIQAIAAQLEQVGVKVKLNVMDNKTMVSKMQAKTVSEMYFIGNTGWTLDAMSNFQSYVKSDRRYARLKNSKLDELVDVEETTIDPAKRKAAMAEIQKILKDEAYFIYLWQLDNICAMNSKISYTPNVLGVLWMFPAKNK</sequence>
<dbReference type="PANTHER" id="PTHR30290:SF9">
    <property type="entry name" value="OLIGOPEPTIDE-BINDING PROTEIN APPA"/>
    <property type="match status" value="1"/>
</dbReference>
<gene>
    <name evidence="6" type="ORF">EDC14_100678</name>
</gene>
<dbReference type="InterPro" id="IPR039424">
    <property type="entry name" value="SBP_5"/>
</dbReference>
<dbReference type="InterPro" id="IPR030678">
    <property type="entry name" value="Peptide/Ni-bd"/>
</dbReference>
<dbReference type="Gene3D" id="3.40.190.10">
    <property type="entry name" value="Periplasmic binding protein-like II"/>
    <property type="match status" value="1"/>
</dbReference>
<dbReference type="GO" id="GO:1904680">
    <property type="term" value="F:peptide transmembrane transporter activity"/>
    <property type="evidence" value="ECO:0007669"/>
    <property type="project" value="TreeGrafter"/>
</dbReference>
<evidence type="ECO:0000256" key="1">
    <source>
        <dbReference type="ARBA" id="ARBA00004193"/>
    </source>
</evidence>
<dbReference type="Gene3D" id="3.10.105.10">
    <property type="entry name" value="Dipeptide-binding Protein, Domain 3"/>
    <property type="match status" value="1"/>
</dbReference>
<dbReference type="Gene3D" id="3.90.76.10">
    <property type="entry name" value="Dipeptide-binding Protein, Domain 1"/>
    <property type="match status" value="1"/>
</dbReference>
<evidence type="ECO:0000259" key="5">
    <source>
        <dbReference type="Pfam" id="PF00496"/>
    </source>
</evidence>
<dbReference type="SUPFAM" id="SSF53850">
    <property type="entry name" value="Periplasmic binding protein-like II"/>
    <property type="match status" value="1"/>
</dbReference>
<dbReference type="PANTHER" id="PTHR30290">
    <property type="entry name" value="PERIPLASMIC BINDING COMPONENT OF ABC TRANSPORTER"/>
    <property type="match status" value="1"/>
</dbReference>
<protein>
    <submittedName>
        <fullName evidence="6">Peptide/nickel transport system substrate-binding protein</fullName>
    </submittedName>
</protein>
<dbReference type="Proteomes" id="UP000295008">
    <property type="component" value="Unassembled WGS sequence"/>
</dbReference>
<dbReference type="OrthoDB" id="9796817at2"/>
<proteinExistence type="inferred from homology"/>
<evidence type="ECO:0000256" key="2">
    <source>
        <dbReference type="ARBA" id="ARBA00005695"/>
    </source>
</evidence>
<dbReference type="GO" id="GO:0015833">
    <property type="term" value="P:peptide transport"/>
    <property type="evidence" value="ECO:0007669"/>
    <property type="project" value="TreeGrafter"/>
</dbReference>
<comment type="subcellular location">
    <subcellularLocation>
        <location evidence="1">Cell membrane</location>
        <topology evidence="1">Lipid-anchor</topology>
    </subcellularLocation>
</comment>
<keyword evidence="7" id="KW-1185">Reference proteome</keyword>
<comment type="similarity">
    <text evidence="2">Belongs to the bacterial solute-binding protein 5 family.</text>
</comment>
<evidence type="ECO:0000256" key="3">
    <source>
        <dbReference type="ARBA" id="ARBA00022448"/>
    </source>
</evidence>
<name>A0A4R1RZX2_HYDET</name>
<evidence type="ECO:0000313" key="6">
    <source>
        <dbReference type="EMBL" id="TCL72368.1"/>
    </source>
</evidence>
<dbReference type="PROSITE" id="PS01040">
    <property type="entry name" value="SBP_BACTERIAL_5"/>
    <property type="match status" value="1"/>
</dbReference>
<dbReference type="InterPro" id="IPR023765">
    <property type="entry name" value="SBP_5_CS"/>
</dbReference>
<evidence type="ECO:0000313" key="7">
    <source>
        <dbReference type="Proteomes" id="UP000295008"/>
    </source>
</evidence>
<dbReference type="PIRSF" id="PIRSF002741">
    <property type="entry name" value="MppA"/>
    <property type="match status" value="1"/>
</dbReference>
<feature type="domain" description="Solute-binding protein family 5" evidence="5">
    <location>
        <begin position="76"/>
        <end position="425"/>
    </location>
</feature>
<dbReference type="CDD" id="cd08498">
    <property type="entry name" value="PBP2_NikA_DppA_OppA_like_2"/>
    <property type="match status" value="1"/>
</dbReference>
<dbReference type="InterPro" id="IPR000914">
    <property type="entry name" value="SBP_5_dom"/>
</dbReference>
<dbReference type="GO" id="GO:0043190">
    <property type="term" value="C:ATP-binding cassette (ABC) transporter complex"/>
    <property type="evidence" value="ECO:0007669"/>
    <property type="project" value="InterPro"/>
</dbReference>
<accession>A0A4R1RZX2</accession>
<reference evidence="6 7" key="1">
    <citation type="submission" date="2019-03" db="EMBL/GenBank/DDBJ databases">
        <title>Genomic Encyclopedia of Type Strains, Phase IV (KMG-IV): sequencing the most valuable type-strain genomes for metagenomic binning, comparative biology and taxonomic classification.</title>
        <authorList>
            <person name="Goeker M."/>
        </authorList>
    </citation>
    <scope>NUCLEOTIDE SEQUENCE [LARGE SCALE GENOMIC DNA]</scope>
    <source>
        <strain evidence="6 7">LX-B</strain>
    </source>
</reference>
<keyword evidence="3" id="KW-0813">Transport</keyword>
<dbReference type="EMBL" id="SLUN01000006">
    <property type="protein sequence ID" value="TCL72368.1"/>
    <property type="molecule type" value="Genomic_DNA"/>
</dbReference>
<dbReference type="Pfam" id="PF00496">
    <property type="entry name" value="SBP_bac_5"/>
    <property type="match status" value="1"/>
</dbReference>